<sequence length="349" mass="39649">MDAVLAAEPPEETVTTSEILGRMHDDQLQAQMIAKLTKGLIDKCTFDQGYISQPVFACLTCLPESSRVQAGFCYGCSMQCHLDHDVIELFEKRDFRCDCGSSKFQGRPQETCTLRPLAKLDEDLVRNKYNHNFYGKYCHCNRPYDEARDTMVQCVRCQDWFHETVACMGIQPPPDAGECQYLCRDCAQACRFLMPYLMGQGVRPCTGEGCTRPIADDGDKMVPNPAGVFLKKEFRSRLCRCEACHKEMSNEFLDFMLESEDAEQDQDEEPAEELSSEFDTSAMLDRALERMPRDAAIDGLMKFKQFSSHIIAGLKDLTKDDPNRLVTKQDIEAIVEGLHESHAKRRRLG</sequence>
<keyword evidence="7" id="KW-0496">Mitochondrion</keyword>
<dbReference type="SMART" id="SM00396">
    <property type="entry name" value="ZnF_UBR1"/>
    <property type="match status" value="1"/>
</dbReference>
<dbReference type="OrthoDB" id="5795902at2759"/>
<dbReference type="InterPro" id="IPR013083">
    <property type="entry name" value="Znf_RING/FYVE/PHD"/>
</dbReference>
<evidence type="ECO:0000313" key="8">
    <source>
        <dbReference type="Proteomes" id="UP000039324"/>
    </source>
</evidence>
<dbReference type="InterPro" id="IPR047506">
    <property type="entry name" value="UBR7-like_UBR-box"/>
</dbReference>
<gene>
    <name evidence="6" type="ORF">PBRA_002485</name>
    <name evidence="7" type="ORF">PLBR_LOCUS811</name>
</gene>
<evidence type="ECO:0000256" key="1">
    <source>
        <dbReference type="ARBA" id="ARBA00022723"/>
    </source>
</evidence>
<dbReference type="InterPro" id="IPR011011">
    <property type="entry name" value="Znf_FYVE_PHD"/>
</dbReference>
<feature type="domain" description="UBR-type" evidence="5">
    <location>
        <begin position="42"/>
        <end position="117"/>
    </location>
</feature>
<keyword evidence="8" id="KW-1185">Reference proteome</keyword>
<keyword evidence="2" id="KW-0863">Zinc-finger</keyword>
<evidence type="ECO:0000256" key="4">
    <source>
        <dbReference type="PROSITE-ProRule" id="PRU00508"/>
    </source>
</evidence>
<reference evidence="6 8" key="1">
    <citation type="submission" date="2015-02" db="EMBL/GenBank/DDBJ databases">
        <authorList>
            <person name="Chooi Y.-H."/>
        </authorList>
    </citation>
    <scope>NUCLEOTIDE SEQUENCE [LARGE SCALE GENOMIC DNA]</scope>
    <source>
        <strain evidence="6">E3</strain>
    </source>
</reference>
<protein>
    <recommendedName>
        <fullName evidence="5">UBR-type domain-containing protein</fullName>
    </recommendedName>
</protein>
<dbReference type="Pfam" id="PF02207">
    <property type="entry name" value="zf-UBR"/>
    <property type="match status" value="1"/>
</dbReference>
<dbReference type="CDD" id="cd19677">
    <property type="entry name" value="UBR-box_UBR7"/>
    <property type="match status" value="1"/>
</dbReference>
<dbReference type="OMA" id="CCHSTHE"/>
<dbReference type="GO" id="GO:0005737">
    <property type="term" value="C:cytoplasm"/>
    <property type="evidence" value="ECO:0007669"/>
    <property type="project" value="TreeGrafter"/>
</dbReference>
<dbReference type="EMBL" id="CDSF01000122">
    <property type="protein sequence ID" value="CEP02220.1"/>
    <property type="molecule type" value="Genomic_DNA"/>
</dbReference>
<proteinExistence type="predicted"/>
<dbReference type="AlphaFoldDB" id="A0A0G4J3U2"/>
<dbReference type="STRING" id="37360.A0A0G4J3U2"/>
<evidence type="ECO:0000313" key="7">
    <source>
        <dbReference type="EMBL" id="SPQ93596.1"/>
    </source>
</evidence>
<evidence type="ECO:0000256" key="3">
    <source>
        <dbReference type="ARBA" id="ARBA00022833"/>
    </source>
</evidence>
<keyword evidence="3" id="KW-0862">Zinc</keyword>
<name>A0A0G4J3U2_PLABS</name>
<geneLocation type="mitochondrion" evidence="7"/>
<dbReference type="PROSITE" id="PS51157">
    <property type="entry name" value="ZF_UBR"/>
    <property type="match status" value="1"/>
</dbReference>
<dbReference type="SUPFAM" id="SSF57903">
    <property type="entry name" value="FYVE/PHD zinc finger"/>
    <property type="match status" value="1"/>
</dbReference>
<organism evidence="6 8">
    <name type="scientific">Plasmodiophora brassicae</name>
    <name type="common">Clubroot disease agent</name>
    <dbReference type="NCBI Taxonomy" id="37360"/>
    <lineage>
        <taxon>Eukaryota</taxon>
        <taxon>Sar</taxon>
        <taxon>Rhizaria</taxon>
        <taxon>Endomyxa</taxon>
        <taxon>Phytomyxea</taxon>
        <taxon>Plasmodiophorida</taxon>
        <taxon>Plasmodiophoridae</taxon>
        <taxon>Plasmodiophora</taxon>
    </lineage>
</organism>
<feature type="zinc finger region" description="UBR-type" evidence="4">
    <location>
        <begin position="42"/>
        <end position="117"/>
    </location>
</feature>
<evidence type="ECO:0000259" key="5">
    <source>
        <dbReference type="PROSITE" id="PS51157"/>
    </source>
</evidence>
<dbReference type="GO" id="GO:0061630">
    <property type="term" value="F:ubiquitin protein ligase activity"/>
    <property type="evidence" value="ECO:0007669"/>
    <property type="project" value="InterPro"/>
</dbReference>
<evidence type="ECO:0000313" key="9">
    <source>
        <dbReference type="Proteomes" id="UP000290189"/>
    </source>
</evidence>
<dbReference type="Gene3D" id="3.30.40.10">
    <property type="entry name" value="Zinc/RING finger domain, C3HC4 (zinc finger)"/>
    <property type="match status" value="1"/>
</dbReference>
<reference evidence="7 9" key="2">
    <citation type="submission" date="2018-03" db="EMBL/GenBank/DDBJ databases">
        <authorList>
            <person name="Fogelqvist J."/>
        </authorList>
    </citation>
    <scope>NUCLEOTIDE SEQUENCE [LARGE SCALE GENOMIC DNA]</scope>
</reference>
<dbReference type="PANTHER" id="PTHR13513:SF9">
    <property type="entry name" value="E3 UBIQUITIN-PROTEIN LIGASE UBR7-RELATED"/>
    <property type="match status" value="1"/>
</dbReference>
<dbReference type="InterPro" id="IPR040204">
    <property type="entry name" value="UBR7"/>
</dbReference>
<accession>A0A0G4J3U2</accession>
<evidence type="ECO:0000256" key="2">
    <source>
        <dbReference type="ARBA" id="ARBA00022771"/>
    </source>
</evidence>
<dbReference type="InterPro" id="IPR003126">
    <property type="entry name" value="Znf_UBR"/>
</dbReference>
<evidence type="ECO:0000313" key="6">
    <source>
        <dbReference type="EMBL" id="CEP02220.1"/>
    </source>
</evidence>
<dbReference type="EMBL" id="OVEO01000001">
    <property type="protein sequence ID" value="SPQ93596.1"/>
    <property type="molecule type" value="Genomic_DNA"/>
</dbReference>
<dbReference type="PANTHER" id="PTHR13513">
    <property type="entry name" value="E3 UBIQUITIN-PROTEIN LIGASE UBR7"/>
    <property type="match status" value="1"/>
</dbReference>
<dbReference type="Proteomes" id="UP000290189">
    <property type="component" value="Unassembled WGS sequence"/>
</dbReference>
<dbReference type="Proteomes" id="UP000039324">
    <property type="component" value="Unassembled WGS sequence"/>
</dbReference>
<dbReference type="GO" id="GO:0008270">
    <property type="term" value="F:zinc ion binding"/>
    <property type="evidence" value="ECO:0007669"/>
    <property type="project" value="UniProtKB-KW"/>
</dbReference>
<keyword evidence="1" id="KW-0479">Metal-binding</keyword>